<evidence type="ECO:0000313" key="5">
    <source>
        <dbReference type="EMBL" id="NSX54077.1"/>
    </source>
</evidence>
<dbReference type="Gene3D" id="3.90.226.10">
    <property type="entry name" value="2-enoyl-CoA Hydratase, Chain A, domain 1"/>
    <property type="match status" value="1"/>
</dbReference>
<dbReference type="Gene3D" id="1.10.12.10">
    <property type="entry name" value="Lyase 2-enoyl-coa Hydratase, Chain A, domain 2"/>
    <property type="match status" value="1"/>
</dbReference>
<dbReference type="InterPro" id="IPR051053">
    <property type="entry name" value="ECH/Chromodomain_protein"/>
</dbReference>
<organism evidence="5 6">
    <name type="scientific">Parasulfitobacter algicola</name>
    <dbReference type="NCBI Taxonomy" id="2614809"/>
    <lineage>
        <taxon>Bacteria</taxon>
        <taxon>Pseudomonadati</taxon>
        <taxon>Pseudomonadota</taxon>
        <taxon>Alphaproteobacteria</taxon>
        <taxon>Rhodobacterales</taxon>
        <taxon>Roseobacteraceae</taxon>
        <taxon>Parasulfitobacter</taxon>
    </lineage>
</organism>
<dbReference type="PANTHER" id="PTHR43684:SF1">
    <property type="entry name" value="ENOYL-COA DELTA ISOMERASE 2"/>
    <property type="match status" value="1"/>
</dbReference>
<keyword evidence="6" id="KW-1185">Reference proteome</keyword>
<evidence type="ECO:0000256" key="3">
    <source>
        <dbReference type="ARBA" id="ARBA00023140"/>
    </source>
</evidence>
<proteinExistence type="inferred from homology"/>
<evidence type="ECO:0000313" key="6">
    <source>
        <dbReference type="Proteomes" id="UP000777935"/>
    </source>
</evidence>
<comment type="caution">
    <text evidence="5">The sequence shown here is derived from an EMBL/GenBank/DDBJ whole genome shotgun (WGS) entry which is preliminary data.</text>
</comment>
<reference evidence="5 6" key="1">
    <citation type="submission" date="2020-06" db="EMBL/GenBank/DDBJ databases">
        <title>Sulfitobacter algicola sp. nov., isolated from green algae.</title>
        <authorList>
            <person name="Wang C."/>
        </authorList>
    </citation>
    <scope>NUCLEOTIDE SEQUENCE [LARGE SCALE GENOMIC DNA]</scope>
    <source>
        <strain evidence="5 6">1151</strain>
    </source>
</reference>
<comment type="subcellular location">
    <subcellularLocation>
        <location evidence="1">Peroxisome</location>
    </subcellularLocation>
</comment>
<keyword evidence="4" id="KW-0413">Isomerase</keyword>
<dbReference type="InterPro" id="IPR014748">
    <property type="entry name" value="Enoyl-CoA_hydra_C"/>
</dbReference>
<accession>A0ABX2IMG3</accession>
<dbReference type="InterPro" id="IPR029045">
    <property type="entry name" value="ClpP/crotonase-like_dom_sf"/>
</dbReference>
<protein>
    <submittedName>
        <fullName evidence="5">Enoyl-CoA hydratase/isomerase family protein</fullName>
    </submittedName>
</protein>
<dbReference type="Proteomes" id="UP000777935">
    <property type="component" value="Unassembled WGS sequence"/>
</dbReference>
<evidence type="ECO:0000256" key="1">
    <source>
        <dbReference type="ARBA" id="ARBA00004275"/>
    </source>
</evidence>
<gene>
    <name evidence="5" type="ORF">HRQ87_04595</name>
</gene>
<dbReference type="InterPro" id="IPR001753">
    <property type="entry name" value="Enoyl-CoA_hydra/iso"/>
</dbReference>
<dbReference type="SUPFAM" id="SSF52096">
    <property type="entry name" value="ClpP/crotonase"/>
    <property type="match status" value="1"/>
</dbReference>
<dbReference type="EMBL" id="JABUFE010000002">
    <property type="protein sequence ID" value="NSX54077.1"/>
    <property type="molecule type" value="Genomic_DNA"/>
</dbReference>
<sequence length="252" mass="27223">MTNHVQINQQGPVVKIHLNRPEKKNALTVEMYTAIADAIETANADTSVRAVFFSGEGESFCAGNDLQDFMARPPTGPDSPVLRFLKTLRESDVALIAAVQGKAVGVGATMLLHTDHVVLTPDAELHFNFIKMALVPEAASSMLLPQYVGRQRAAEILMTGHPVLADEALATGLAAHVVSPKDAMPTALAFADKISTLAPAALRETKQLMQRPPEDLAARMHAENLMFMQRLGSPEFAEAVTAFMQKRPPNFG</sequence>
<keyword evidence="3" id="KW-0576">Peroxisome</keyword>
<name>A0ABX2IMG3_9RHOB</name>
<dbReference type="Pfam" id="PF00378">
    <property type="entry name" value="ECH_1"/>
    <property type="match status" value="1"/>
</dbReference>
<dbReference type="PANTHER" id="PTHR43684">
    <property type="match status" value="1"/>
</dbReference>
<evidence type="ECO:0000256" key="4">
    <source>
        <dbReference type="ARBA" id="ARBA00023235"/>
    </source>
</evidence>
<dbReference type="RefSeq" id="WP_174135727.1">
    <property type="nucleotide sequence ID" value="NZ_JABUFE010000002.1"/>
</dbReference>
<evidence type="ECO:0000256" key="2">
    <source>
        <dbReference type="ARBA" id="ARBA00005254"/>
    </source>
</evidence>
<comment type="similarity">
    <text evidence="2">Belongs to the enoyl-CoA hydratase/isomerase family.</text>
</comment>
<dbReference type="CDD" id="cd06558">
    <property type="entry name" value="crotonase-like"/>
    <property type="match status" value="1"/>
</dbReference>